<reference evidence="1" key="1">
    <citation type="submission" date="2024-02" db="EMBL/GenBank/DDBJ databases">
        <authorList>
            <consortium name="ELIXIR-Norway"/>
            <consortium name="Elixir Norway"/>
        </authorList>
    </citation>
    <scope>NUCLEOTIDE SEQUENCE</scope>
</reference>
<dbReference type="Proteomes" id="UP001497444">
    <property type="component" value="Chromosome 13"/>
</dbReference>
<gene>
    <name evidence="1" type="ORF">CSSPJE1EN1_LOCUS6570</name>
</gene>
<organism evidence="1 2">
    <name type="scientific">Sphagnum jensenii</name>
    <dbReference type="NCBI Taxonomy" id="128206"/>
    <lineage>
        <taxon>Eukaryota</taxon>
        <taxon>Viridiplantae</taxon>
        <taxon>Streptophyta</taxon>
        <taxon>Embryophyta</taxon>
        <taxon>Bryophyta</taxon>
        <taxon>Sphagnophytina</taxon>
        <taxon>Sphagnopsida</taxon>
        <taxon>Sphagnales</taxon>
        <taxon>Sphagnaceae</taxon>
        <taxon>Sphagnum</taxon>
    </lineage>
</organism>
<sequence>MDIEGRGWPILESWLKDPQMAEIVDKLFVEIHYNHSSSSMSEFKWNSLYMALQYTHMSRLPTSLLP</sequence>
<name>A0ABP0W3Q5_9BRYO</name>
<dbReference type="EMBL" id="OZ020108">
    <property type="protein sequence ID" value="CAK9261092.1"/>
    <property type="molecule type" value="Genomic_DNA"/>
</dbReference>
<evidence type="ECO:0000313" key="1">
    <source>
        <dbReference type="EMBL" id="CAK9261092.1"/>
    </source>
</evidence>
<keyword evidence="2" id="KW-1185">Reference proteome</keyword>
<protein>
    <submittedName>
        <fullName evidence="1">Uncharacterized protein</fullName>
    </submittedName>
</protein>
<proteinExistence type="predicted"/>
<accession>A0ABP0W3Q5</accession>
<evidence type="ECO:0000313" key="2">
    <source>
        <dbReference type="Proteomes" id="UP001497444"/>
    </source>
</evidence>